<proteinExistence type="predicted"/>
<dbReference type="STRING" id="336963.C4K074"/>
<name>C4K074_UNCRE</name>
<dbReference type="KEGG" id="ure:UREG_07825"/>
<sequence>MTSILHACPYCGYETEIVNALPAFSENPHCQQCGLSVMESNCKVDHDLAALFARQMVMVHGSRDHTPIPPATPATLNPSDSPMLSDPPPIAYSITQHYHHSSHQAMDSQRPKLDVQRTPVQARPSIMENMPPNEILARHNINPGTLLPSQLTLFEQADIDQKARLLELWQISPSTFGNISSLQASNSAVTSAAHNQGCNKYDATNETPDFQSDITMDEDSADSYDMHHAEPYVVSGYEVLARREYDASAQPQSELSVLPINPPTDVYKASTDPAYKKEDWWQSSEPVEHQYGAFEMKNYYIGCGVARPHWLEDQPMF</sequence>
<gene>
    <name evidence="1" type="ORF">UREG_07825</name>
</gene>
<dbReference type="GeneID" id="8440276"/>
<organism evidence="1 2">
    <name type="scientific">Uncinocarpus reesii (strain UAMH 1704)</name>
    <dbReference type="NCBI Taxonomy" id="336963"/>
    <lineage>
        <taxon>Eukaryota</taxon>
        <taxon>Fungi</taxon>
        <taxon>Dikarya</taxon>
        <taxon>Ascomycota</taxon>
        <taxon>Pezizomycotina</taxon>
        <taxon>Eurotiomycetes</taxon>
        <taxon>Eurotiomycetidae</taxon>
        <taxon>Onygenales</taxon>
        <taxon>Onygenaceae</taxon>
        <taxon>Uncinocarpus</taxon>
    </lineage>
</organism>
<protein>
    <submittedName>
        <fullName evidence="1">Uncharacterized protein</fullName>
    </submittedName>
</protein>
<accession>C4K074</accession>
<dbReference type="eggNOG" id="ENOG502S3PM">
    <property type="taxonomic scope" value="Eukaryota"/>
</dbReference>
<dbReference type="AlphaFoldDB" id="C4K074"/>
<dbReference type="OrthoDB" id="5357075at2759"/>
<dbReference type="Proteomes" id="UP000002058">
    <property type="component" value="Unassembled WGS sequence"/>
</dbReference>
<dbReference type="EMBL" id="CH476619">
    <property type="protein sequence ID" value="EEP82960.1"/>
    <property type="molecule type" value="Genomic_DNA"/>
</dbReference>
<dbReference type="VEuPathDB" id="FungiDB:UREG_07825"/>
<dbReference type="OMA" id="GHQYAEP"/>
<dbReference type="HOGENOM" id="CLU_061001_1_0_1"/>
<evidence type="ECO:0000313" key="1">
    <source>
        <dbReference type="EMBL" id="EEP82960.1"/>
    </source>
</evidence>
<reference evidence="2" key="1">
    <citation type="journal article" date="2009" name="Genome Res.">
        <title>Comparative genomic analyses of the human fungal pathogens Coccidioides and their relatives.</title>
        <authorList>
            <person name="Sharpton T.J."/>
            <person name="Stajich J.E."/>
            <person name="Rounsley S.D."/>
            <person name="Gardner M.J."/>
            <person name="Wortman J.R."/>
            <person name="Jordar V.S."/>
            <person name="Maiti R."/>
            <person name="Kodira C.D."/>
            <person name="Neafsey D.E."/>
            <person name="Zeng Q."/>
            <person name="Hung C.-Y."/>
            <person name="McMahan C."/>
            <person name="Muszewska A."/>
            <person name="Grynberg M."/>
            <person name="Mandel M.A."/>
            <person name="Kellner E.M."/>
            <person name="Barker B.M."/>
            <person name="Galgiani J.N."/>
            <person name="Orbach M.J."/>
            <person name="Kirkland T.N."/>
            <person name="Cole G.T."/>
            <person name="Henn M.R."/>
            <person name="Birren B.W."/>
            <person name="Taylor J.W."/>
        </authorList>
    </citation>
    <scope>NUCLEOTIDE SEQUENCE [LARGE SCALE GENOMIC DNA]</scope>
    <source>
        <strain evidence="2">UAMH 1704</strain>
    </source>
</reference>
<dbReference type="RefSeq" id="XP_002583052.1">
    <property type="nucleotide sequence ID" value="XM_002583006.1"/>
</dbReference>
<dbReference type="InParanoid" id="C4K074"/>
<keyword evidence="2" id="KW-1185">Reference proteome</keyword>
<evidence type="ECO:0000313" key="2">
    <source>
        <dbReference type="Proteomes" id="UP000002058"/>
    </source>
</evidence>